<gene>
    <name evidence="1" type="ORF">Ciccas_007456</name>
</gene>
<organism evidence="1 2">
    <name type="scientific">Cichlidogyrus casuarinus</name>
    <dbReference type="NCBI Taxonomy" id="1844966"/>
    <lineage>
        <taxon>Eukaryota</taxon>
        <taxon>Metazoa</taxon>
        <taxon>Spiralia</taxon>
        <taxon>Lophotrochozoa</taxon>
        <taxon>Platyhelminthes</taxon>
        <taxon>Monogenea</taxon>
        <taxon>Monopisthocotylea</taxon>
        <taxon>Dactylogyridea</taxon>
        <taxon>Ancyrocephalidae</taxon>
        <taxon>Cichlidogyrus</taxon>
    </lineage>
</organism>
<accession>A0ABD2Q2V3</accession>
<proteinExistence type="predicted"/>
<sequence length="115" mass="13345">MTEGKTLLELEEEEMEKKQNLRIFQMNSTISKLYCIKESQARKQASKNSAESPIETLRRQIADFGVIIRAIDNICEKSDKADHSTWTIENKLTRVKVVESKFGDVIFFVDEYPEL</sequence>
<reference evidence="1 2" key="1">
    <citation type="submission" date="2024-11" db="EMBL/GenBank/DDBJ databases">
        <title>Adaptive evolution of stress response genes in parasites aligns with host niche diversity.</title>
        <authorList>
            <person name="Hahn C."/>
            <person name="Resl P."/>
        </authorList>
    </citation>
    <scope>NUCLEOTIDE SEQUENCE [LARGE SCALE GENOMIC DNA]</scope>
    <source>
        <strain evidence="1">EGGRZ-B1_66</strain>
        <tissue evidence="1">Body</tissue>
    </source>
</reference>
<dbReference type="EMBL" id="JBJKFK010001148">
    <property type="protein sequence ID" value="KAL3313937.1"/>
    <property type="molecule type" value="Genomic_DNA"/>
</dbReference>
<evidence type="ECO:0000313" key="1">
    <source>
        <dbReference type="EMBL" id="KAL3313937.1"/>
    </source>
</evidence>
<dbReference type="Proteomes" id="UP001626550">
    <property type="component" value="Unassembled WGS sequence"/>
</dbReference>
<name>A0ABD2Q2V3_9PLAT</name>
<comment type="caution">
    <text evidence="1">The sequence shown here is derived from an EMBL/GenBank/DDBJ whole genome shotgun (WGS) entry which is preliminary data.</text>
</comment>
<keyword evidence="2" id="KW-1185">Reference proteome</keyword>
<evidence type="ECO:0000313" key="2">
    <source>
        <dbReference type="Proteomes" id="UP001626550"/>
    </source>
</evidence>
<protein>
    <submittedName>
        <fullName evidence="1">Uncharacterized protein</fullName>
    </submittedName>
</protein>
<dbReference type="AlphaFoldDB" id="A0ABD2Q2V3"/>